<reference evidence="1" key="1">
    <citation type="submission" date="2022-09" db="EMBL/GenBank/DDBJ databases">
        <title>Actin cytoskeleton and complex cell architecture in an #Asgard archaeon.</title>
        <authorList>
            <person name="Ponce Toledo R.I."/>
            <person name="Schleper C."/>
            <person name="Rodrigues Oliveira T."/>
            <person name="Wollweber F."/>
            <person name="Xu J."/>
            <person name="Rittmann S."/>
            <person name="Klingl A."/>
            <person name="Pilhofer M."/>
        </authorList>
    </citation>
    <scope>NUCLEOTIDE SEQUENCE</scope>
    <source>
        <strain evidence="1">B-35</strain>
    </source>
</reference>
<accession>A0ABY6HN14</accession>
<proteinExistence type="predicted"/>
<organism evidence="1 2">
    <name type="scientific">Candidatus Lokiarchaeum ossiferum</name>
    <dbReference type="NCBI Taxonomy" id="2951803"/>
    <lineage>
        <taxon>Archaea</taxon>
        <taxon>Promethearchaeati</taxon>
        <taxon>Promethearchaeota</taxon>
        <taxon>Promethearchaeia</taxon>
        <taxon>Promethearchaeales</taxon>
        <taxon>Promethearchaeaceae</taxon>
        <taxon>Candidatus Lokiarchaeum</taxon>
    </lineage>
</organism>
<gene>
    <name evidence="1" type="ORF">NEF87_000254</name>
</gene>
<keyword evidence="2" id="KW-1185">Reference proteome</keyword>
<name>A0ABY6HN14_9ARCH</name>
<protein>
    <submittedName>
        <fullName evidence="1">Uncharacterized protein</fullName>
    </submittedName>
</protein>
<evidence type="ECO:0000313" key="1">
    <source>
        <dbReference type="EMBL" id="UYP43969.1"/>
    </source>
</evidence>
<sequence>MKNKYIKNEYGKIVKVEDHGPKVDHDKSQDDYHQLKQEQSNIMVEIKKMLHNHLGQLQRRILKTNVLNIQKVFEYYFNQDTYRINAHLDTLFIQSFKQIKDMIRNSRSISDEMNKKTKIKSQLSRIKTSFLTQRKYIKKIYKQTAELKQNNHSFLSGY</sequence>
<dbReference type="EMBL" id="CP104013">
    <property type="protein sequence ID" value="UYP43969.1"/>
    <property type="molecule type" value="Genomic_DNA"/>
</dbReference>
<dbReference type="Proteomes" id="UP001208689">
    <property type="component" value="Chromosome"/>
</dbReference>
<evidence type="ECO:0000313" key="2">
    <source>
        <dbReference type="Proteomes" id="UP001208689"/>
    </source>
</evidence>